<organism evidence="1 2">
    <name type="scientific">Streptomyces spongiae</name>
    <dbReference type="NCBI Taxonomy" id="565072"/>
    <lineage>
        <taxon>Bacteria</taxon>
        <taxon>Bacillati</taxon>
        <taxon>Actinomycetota</taxon>
        <taxon>Actinomycetes</taxon>
        <taxon>Kitasatosporales</taxon>
        <taxon>Streptomycetaceae</taxon>
        <taxon>Streptomyces</taxon>
    </lineage>
</organism>
<comment type="caution">
    <text evidence="1">The sequence shown here is derived from an EMBL/GenBank/DDBJ whole genome shotgun (WGS) entry which is preliminary data.</text>
</comment>
<sequence>MPGEDAHLVGAEAVERAKTWLEATMRVSQAYTNVSNRSWARRLTLRWPHGDRREFSYDLGGLFRGGEWDGEMFCAEVKWRKNASDQGTEYRAYLAKCYVALAEHHALSEHFLWISWAPFRASEWDQLASQDEIRRAVLGQSTRVLGTDDPDEAVGLIKGDVVEELTQRLWKPLVMSERQEQLVPLDEWRAVVAEHCTKQKDMSW</sequence>
<dbReference type="Proteomes" id="UP000400924">
    <property type="component" value="Unassembled WGS sequence"/>
</dbReference>
<evidence type="ECO:0000313" key="1">
    <source>
        <dbReference type="EMBL" id="MPY59170.1"/>
    </source>
</evidence>
<reference evidence="1 2" key="1">
    <citation type="submission" date="2019-07" db="EMBL/GenBank/DDBJ databases">
        <title>New species of Amycolatopsis and Streptomyces.</title>
        <authorList>
            <person name="Duangmal K."/>
            <person name="Teo W.F.A."/>
            <person name="Lipun K."/>
        </authorList>
    </citation>
    <scope>NUCLEOTIDE SEQUENCE [LARGE SCALE GENOMIC DNA]</scope>
    <source>
        <strain evidence="1 2">NBRC 106415</strain>
    </source>
</reference>
<proteinExistence type="predicted"/>
<dbReference type="EMBL" id="VJZC01000123">
    <property type="protein sequence ID" value="MPY59170.1"/>
    <property type="molecule type" value="Genomic_DNA"/>
</dbReference>
<protein>
    <submittedName>
        <fullName evidence="1">Uncharacterized protein</fullName>
    </submittedName>
</protein>
<dbReference type="RefSeq" id="WP_152772681.1">
    <property type="nucleotide sequence ID" value="NZ_VJZC01000123.1"/>
</dbReference>
<dbReference type="OrthoDB" id="4129060at2"/>
<evidence type="ECO:0000313" key="2">
    <source>
        <dbReference type="Proteomes" id="UP000400924"/>
    </source>
</evidence>
<accession>A0A5N8XI71</accession>
<dbReference type="AlphaFoldDB" id="A0A5N8XI71"/>
<keyword evidence="2" id="KW-1185">Reference proteome</keyword>
<name>A0A5N8XI71_9ACTN</name>
<gene>
    <name evidence="1" type="ORF">FNH08_18980</name>
</gene>